<accession>A0ABP0GX78</accession>
<reference evidence="2 3" key="1">
    <citation type="submission" date="2024-02" db="EMBL/GenBank/DDBJ databases">
        <authorList>
            <person name="Daric V."/>
            <person name="Darras S."/>
        </authorList>
    </citation>
    <scope>NUCLEOTIDE SEQUENCE [LARGE SCALE GENOMIC DNA]</scope>
</reference>
<evidence type="ECO:0000256" key="1">
    <source>
        <dbReference type="SAM" id="MobiDB-lite"/>
    </source>
</evidence>
<keyword evidence="3" id="KW-1185">Reference proteome</keyword>
<evidence type="ECO:0000313" key="3">
    <source>
        <dbReference type="Proteomes" id="UP001642483"/>
    </source>
</evidence>
<evidence type="ECO:0000313" key="2">
    <source>
        <dbReference type="EMBL" id="CAK8696352.1"/>
    </source>
</evidence>
<sequence length="93" mass="11017">MSTCELYEKDEDECETIVCFEPDLPIHKLDIITNFRRKKFLENNHGIIYAIHAHPEMEDDSDYEIDFDNDNDEVFDSDSEENESGFESLEDYI</sequence>
<protein>
    <submittedName>
        <fullName evidence="2">Uncharacterized protein</fullName>
    </submittedName>
</protein>
<dbReference type="Proteomes" id="UP001642483">
    <property type="component" value="Unassembled WGS sequence"/>
</dbReference>
<organism evidence="2 3">
    <name type="scientific">Clavelina lepadiformis</name>
    <name type="common">Light-bulb sea squirt</name>
    <name type="synonym">Ascidia lepadiformis</name>
    <dbReference type="NCBI Taxonomy" id="159417"/>
    <lineage>
        <taxon>Eukaryota</taxon>
        <taxon>Metazoa</taxon>
        <taxon>Chordata</taxon>
        <taxon>Tunicata</taxon>
        <taxon>Ascidiacea</taxon>
        <taxon>Aplousobranchia</taxon>
        <taxon>Clavelinidae</taxon>
        <taxon>Clavelina</taxon>
    </lineage>
</organism>
<name>A0ABP0GX78_CLALP</name>
<gene>
    <name evidence="2" type="ORF">CVLEPA_LOCUS29509</name>
</gene>
<feature type="region of interest" description="Disordered" evidence="1">
    <location>
        <begin position="68"/>
        <end position="93"/>
    </location>
</feature>
<dbReference type="EMBL" id="CAWYQH010000152">
    <property type="protein sequence ID" value="CAK8696352.1"/>
    <property type="molecule type" value="Genomic_DNA"/>
</dbReference>
<proteinExistence type="predicted"/>
<comment type="caution">
    <text evidence="2">The sequence shown here is derived from an EMBL/GenBank/DDBJ whole genome shotgun (WGS) entry which is preliminary data.</text>
</comment>